<dbReference type="Pfam" id="PF02518">
    <property type="entry name" value="HATPase_c"/>
    <property type="match status" value="2"/>
</dbReference>
<feature type="domain" description="Response regulatory" evidence="12">
    <location>
        <begin position="710"/>
        <end position="828"/>
    </location>
</feature>
<dbReference type="SUPFAM" id="SSF47384">
    <property type="entry name" value="Homodimeric domain of signal transducing histidine kinase"/>
    <property type="match status" value="1"/>
</dbReference>
<dbReference type="GO" id="GO:0009927">
    <property type="term" value="F:histidine phosphotransfer kinase activity"/>
    <property type="evidence" value="ECO:0007669"/>
    <property type="project" value="TreeGrafter"/>
</dbReference>
<dbReference type="GO" id="GO:0000155">
    <property type="term" value="F:phosphorelay sensor kinase activity"/>
    <property type="evidence" value="ECO:0007669"/>
    <property type="project" value="InterPro"/>
</dbReference>
<evidence type="ECO:0000313" key="13">
    <source>
        <dbReference type="EMBL" id="QMV41306.1"/>
    </source>
</evidence>
<evidence type="ECO:0000259" key="12">
    <source>
        <dbReference type="PROSITE" id="PS50110"/>
    </source>
</evidence>
<reference evidence="13 14" key="1">
    <citation type="submission" date="2019-07" db="EMBL/GenBank/DDBJ databases">
        <authorList>
            <person name="Kim J.K."/>
            <person name="Cheong H.-M."/>
            <person name="Choi Y."/>
            <person name="Hwang K.J."/>
            <person name="Lee S."/>
            <person name="Choi C."/>
        </authorList>
    </citation>
    <scope>NUCLEOTIDE SEQUENCE [LARGE SCALE GENOMIC DNA]</scope>
    <source>
        <strain evidence="13 14">KS 22</strain>
    </source>
</reference>
<feature type="transmembrane region" description="Helical" evidence="10">
    <location>
        <begin position="219"/>
        <end position="239"/>
    </location>
</feature>
<dbReference type="Pfam" id="PF06580">
    <property type="entry name" value="His_kinase"/>
    <property type="match status" value="1"/>
</dbReference>
<feature type="transmembrane region" description="Helical" evidence="10">
    <location>
        <begin position="396"/>
        <end position="413"/>
    </location>
</feature>
<feature type="transmembrane region" description="Helical" evidence="10">
    <location>
        <begin position="16"/>
        <end position="38"/>
    </location>
</feature>
<dbReference type="InterPro" id="IPR003594">
    <property type="entry name" value="HATPase_dom"/>
</dbReference>
<evidence type="ECO:0000259" key="11">
    <source>
        <dbReference type="PROSITE" id="PS50109"/>
    </source>
</evidence>
<dbReference type="Gene3D" id="3.30.565.10">
    <property type="entry name" value="Histidine kinase-like ATPase, C-terminal domain"/>
    <property type="match status" value="2"/>
</dbReference>
<keyword evidence="10" id="KW-1133">Transmembrane helix</keyword>
<keyword evidence="6" id="KW-0418">Kinase</keyword>
<dbReference type="PRINTS" id="PR00344">
    <property type="entry name" value="BCTRLSENSOR"/>
</dbReference>
<evidence type="ECO:0000256" key="6">
    <source>
        <dbReference type="ARBA" id="ARBA00022777"/>
    </source>
</evidence>
<keyword evidence="10" id="KW-0812">Transmembrane</keyword>
<dbReference type="EMBL" id="CP041969">
    <property type="protein sequence ID" value="QMV41306.1"/>
    <property type="molecule type" value="Genomic_DNA"/>
</dbReference>
<dbReference type="InterPro" id="IPR036097">
    <property type="entry name" value="HisK_dim/P_sf"/>
</dbReference>
<comment type="catalytic activity">
    <reaction evidence="1">
        <text>ATP + protein L-histidine = ADP + protein N-phospho-L-histidine.</text>
        <dbReference type="EC" id="2.7.13.3"/>
    </reaction>
</comment>
<dbReference type="Gene3D" id="3.40.50.2300">
    <property type="match status" value="1"/>
</dbReference>
<gene>
    <name evidence="13" type="ORF">FPL14_08960</name>
</gene>
<dbReference type="KEGG" id="cchl:FPL14_08960"/>
<keyword evidence="5" id="KW-0547">Nucleotide-binding</keyword>
<keyword evidence="14" id="KW-1185">Reference proteome</keyword>
<dbReference type="SMART" id="SM00448">
    <property type="entry name" value="REC"/>
    <property type="match status" value="1"/>
</dbReference>
<evidence type="ECO:0000256" key="1">
    <source>
        <dbReference type="ARBA" id="ARBA00000085"/>
    </source>
</evidence>
<dbReference type="Pfam" id="PF07695">
    <property type="entry name" value="7TMR-DISM_7TM"/>
    <property type="match status" value="1"/>
</dbReference>
<feature type="transmembrane region" description="Helical" evidence="10">
    <location>
        <begin position="365"/>
        <end position="384"/>
    </location>
</feature>
<dbReference type="InterPro" id="IPR010559">
    <property type="entry name" value="Sig_transdc_His_kin_internal"/>
</dbReference>
<evidence type="ECO:0000256" key="10">
    <source>
        <dbReference type="SAM" id="Phobius"/>
    </source>
</evidence>
<keyword evidence="3 9" id="KW-0597">Phosphoprotein</keyword>
<dbReference type="CDD" id="cd00082">
    <property type="entry name" value="HisKA"/>
    <property type="match status" value="1"/>
</dbReference>
<dbReference type="AlphaFoldDB" id="A0A7G5BWH2"/>
<feature type="domain" description="Histidine kinase" evidence="11">
    <location>
        <begin position="444"/>
        <end position="665"/>
    </location>
</feature>
<evidence type="ECO:0000256" key="3">
    <source>
        <dbReference type="ARBA" id="ARBA00022553"/>
    </source>
</evidence>
<dbReference type="SUPFAM" id="SSF55874">
    <property type="entry name" value="ATPase domain of HSP90 chaperone/DNA topoisomerase II/histidine kinase"/>
    <property type="match status" value="2"/>
</dbReference>
<feature type="transmembrane region" description="Helical" evidence="10">
    <location>
        <begin position="246"/>
        <end position="264"/>
    </location>
</feature>
<keyword evidence="4" id="KW-0808">Transferase</keyword>
<evidence type="ECO:0000256" key="7">
    <source>
        <dbReference type="ARBA" id="ARBA00022840"/>
    </source>
</evidence>
<dbReference type="Pfam" id="PF00072">
    <property type="entry name" value="Response_reg"/>
    <property type="match status" value="1"/>
</dbReference>
<dbReference type="InterPro" id="IPR004358">
    <property type="entry name" value="Sig_transdc_His_kin-like_C"/>
</dbReference>
<sequence>MMIWGKRETDSMRKQLSVLIGMMAVFAVVMSLFIYEWLNPTFQYPEAREGVLDARQWDFAKQGIVPLRGEWEFYENKLLTPQDFRTSVKTLEAERRIVRVPGGWKGVVSSGSGYGAGTYRLRIEVRDPDFYSLRGKKIRMSSHIYMDGSDLGATGKPELSADRFVPSNLPFFGTIKADTDTIDVIIQIASYRYLEGGLVQAPEFGLTDDVMARRDNGRLADMIVITALLVFGMYFAGTFKQWKKEPYLFFFSLFCLSLGLFFSIDNEIVMATLFPGIPFLLLQKMLFILPYVSVFSFTLYVYLYLDLKGSMEYKWLRRVSYVYLILLVGLPNDYLVDILWLGIVLQAVAFAFMIRWIFRYRSGGVQVYYILLGLFFLIISWAYAQTRYQLALDNPYYMIVTPLLLVLSQSFLMSDRMRDAFVRNERLAEQLIAYDRQKDEFLIHTSHEFKTPLHGIINLAQVVIDQGGQEMAHRHRDNLNFIIAQANRLSTLVNDIIDFQSLRSGSLTFHNRYFDVSGTVQATLEALTFMRRNDQVRLVNQVPPGTYYLFTDENRLKQILVNLVGNALKFTERGSVVVAAESREGWLGLTFADTGTGMSEERQRGLFKADLFEGGGEPTVSMFQSSGLGLKISKALAVQMGGDLELAWSEPARGSVFELRLPEASATQRESETAWAEASVAVESPILFKASSPRAEETSPQAMERPGKVKILLVDDDASNIKVLQELFASSRYRVLAAYNGADALKLIQRHRDDLSLVLLDVMMPELSGYEVCRRIREENPLYKLPVLLLTVRSSPADIAMGLEAGANDFLVKPFSGKELLARVQTMLQMKEAVEQAIRMESLFLQSQIKPHFIYNALSGIISLCYSDGARAGKLLGEFSNYLRLSFDLDPRHAKISLKRELSLTKSYVELEMARFGARLNVEWEVDVRTETLIPALILQPLVENAIRHGIMKRLSGGTVVIRAKLEPQGLHMAVQDDGVGMSEEQLDRIVKPERLEGSIGLINVHKRLLNEYGQGLRIESVPDKGTTVAILIPSRAGTAGADGEGDDAG</sequence>
<keyword evidence="7" id="KW-0067">ATP-binding</keyword>
<proteinExistence type="predicted"/>
<dbReference type="InterPro" id="IPR003661">
    <property type="entry name" value="HisK_dim/P_dom"/>
</dbReference>
<dbReference type="Proteomes" id="UP000515679">
    <property type="component" value="Chromosome"/>
</dbReference>
<dbReference type="Gene3D" id="1.10.287.130">
    <property type="match status" value="1"/>
</dbReference>
<organism evidence="13 14">
    <name type="scientific">Cohnella cholangitidis</name>
    <dbReference type="NCBI Taxonomy" id="2598458"/>
    <lineage>
        <taxon>Bacteria</taxon>
        <taxon>Bacillati</taxon>
        <taxon>Bacillota</taxon>
        <taxon>Bacilli</taxon>
        <taxon>Bacillales</taxon>
        <taxon>Paenibacillaceae</taxon>
        <taxon>Cohnella</taxon>
    </lineage>
</organism>
<name>A0A7G5BWH2_9BACL</name>
<dbReference type="Pfam" id="PF00512">
    <property type="entry name" value="HisKA"/>
    <property type="match status" value="1"/>
</dbReference>
<evidence type="ECO:0000256" key="4">
    <source>
        <dbReference type="ARBA" id="ARBA00022679"/>
    </source>
</evidence>
<dbReference type="InterPro" id="IPR036890">
    <property type="entry name" value="HATPase_C_sf"/>
</dbReference>
<protein>
    <recommendedName>
        <fullName evidence="2">histidine kinase</fullName>
        <ecNumber evidence="2">2.7.13.3</ecNumber>
    </recommendedName>
</protein>
<dbReference type="PROSITE" id="PS50109">
    <property type="entry name" value="HIS_KIN"/>
    <property type="match status" value="2"/>
</dbReference>
<dbReference type="PANTHER" id="PTHR43047">
    <property type="entry name" value="TWO-COMPONENT HISTIDINE PROTEIN KINASE"/>
    <property type="match status" value="1"/>
</dbReference>
<dbReference type="InterPro" id="IPR001789">
    <property type="entry name" value="Sig_transdc_resp-reg_receiver"/>
</dbReference>
<feature type="domain" description="Histidine kinase" evidence="11">
    <location>
        <begin position="938"/>
        <end position="1037"/>
    </location>
</feature>
<dbReference type="SUPFAM" id="SSF52172">
    <property type="entry name" value="CheY-like"/>
    <property type="match status" value="1"/>
</dbReference>
<dbReference type="SMART" id="SM00387">
    <property type="entry name" value="HATPase_c"/>
    <property type="match status" value="2"/>
</dbReference>
<feature type="modified residue" description="4-aspartylphosphate" evidence="9">
    <location>
        <position position="761"/>
    </location>
</feature>
<dbReference type="InterPro" id="IPR005467">
    <property type="entry name" value="His_kinase_dom"/>
</dbReference>
<dbReference type="GO" id="GO:0005524">
    <property type="term" value="F:ATP binding"/>
    <property type="evidence" value="ECO:0007669"/>
    <property type="project" value="UniProtKB-KW"/>
</dbReference>
<dbReference type="InterPro" id="IPR011623">
    <property type="entry name" value="7TMR_DISM_rcpt_extracell_dom1"/>
</dbReference>
<accession>A0A7G5BWH2</accession>
<dbReference type="EC" id="2.7.13.3" evidence="2"/>
<dbReference type="InterPro" id="IPR011006">
    <property type="entry name" value="CheY-like_superfamily"/>
</dbReference>
<evidence type="ECO:0000256" key="8">
    <source>
        <dbReference type="ARBA" id="ARBA00023012"/>
    </source>
</evidence>
<keyword evidence="10" id="KW-0472">Membrane</keyword>
<evidence type="ECO:0000256" key="9">
    <source>
        <dbReference type="PROSITE-ProRule" id="PRU00169"/>
    </source>
</evidence>
<dbReference type="PROSITE" id="PS50110">
    <property type="entry name" value="RESPONSE_REGULATORY"/>
    <property type="match status" value="1"/>
</dbReference>
<dbReference type="PANTHER" id="PTHR43047:SF72">
    <property type="entry name" value="OSMOSENSING HISTIDINE PROTEIN KINASE SLN1"/>
    <property type="match status" value="1"/>
</dbReference>
<evidence type="ECO:0000256" key="5">
    <source>
        <dbReference type="ARBA" id="ARBA00022741"/>
    </source>
</evidence>
<feature type="transmembrane region" description="Helical" evidence="10">
    <location>
        <begin position="284"/>
        <end position="303"/>
    </location>
</feature>
<dbReference type="SMART" id="SM00388">
    <property type="entry name" value="HisKA"/>
    <property type="match status" value="1"/>
</dbReference>
<evidence type="ECO:0000313" key="14">
    <source>
        <dbReference type="Proteomes" id="UP000515679"/>
    </source>
</evidence>
<evidence type="ECO:0000256" key="2">
    <source>
        <dbReference type="ARBA" id="ARBA00012438"/>
    </source>
</evidence>
<keyword evidence="8" id="KW-0902">Two-component regulatory system</keyword>
<dbReference type="GO" id="GO:0005886">
    <property type="term" value="C:plasma membrane"/>
    <property type="evidence" value="ECO:0007669"/>
    <property type="project" value="TreeGrafter"/>
</dbReference>